<dbReference type="AlphaFoldDB" id="A0A1M5XNB6"/>
<reference evidence="2 3" key="1">
    <citation type="submission" date="2016-11" db="EMBL/GenBank/DDBJ databases">
        <authorList>
            <person name="Jaros S."/>
            <person name="Januszkiewicz K."/>
            <person name="Wedrychowicz H."/>
        </authorList>
    </citation>
    <scope>NUCLEOTIDE SEQUENCE [LARGE SCALE GENOMIC DNA]</scope>
    <source>
        <strain evidence="2 3">DSM 3089</strain>
    </source>
</reference>
<gene>
    <name evidence="2" type="ORF">SAMN02745196_02337</name>
</gene>
<accession>A0A1M5XNB6</accession>
<dbReference type="Proteomes" id="UP000184526">
    <property type="component" value="Unassembled WGS sequence"/>
</dbReference>
<proteinExistence type="predicted"/>
<feature type="compositionally biased region" description="Polar residues" evidence="1">
    <location>
        <begin position="124"/>
        <end position="135"/>
    </location>
</feature>
<keyword evidence="3" id="KW-1185">Reference proteome</keyword>
<feature type="region of interest" description="Disordered" evidence="1">
    <location>
        <begin position="124"/>
        <end position="144"/>
    </location>
</feature>
<protein>
    <submittedName>
        <fullName evidence="2">Uncharacterized protein</fullName>
    </submittedName>
</protein>
<evidence type="ECO:0000313" key="3">
    <source>
        <dbReference type="Proteomes" id="UP000184526"/>
    </source>
</evidence>
<organism evidence="2 3">
    <name type="scientific">Clostridium collagenovorans DSM 3089</name>
    <dbReference type="NCBI Taxonomy" id="1121306"/>
    <lineage>
        <taxon>Bacteria</taxon>
        <taxon>Bacillati</taxon>
        <taxon>Bacillota</taxon>
        <taxon>Clostridia</taxon>
        <taxon>Eubacteriales</taxon>
        <taxon>Clostridiaceae</taxon>
        <taxon>Clostridium</taxon>
    </lineage>
</organism>
<evidence type="ECO:0000256" key="1">
    <source>
        <dbReference type="SAM" id="MobiDB-lite"/>
    </source>
</evidence>
<dbReference type="OrthoDB" id="2609750at2"/>
<dbReference type="STRING" id="1121306.SAMN02745196_02337"/>
<sequence>MKYFSNIDLNKNELQNARIQNLGAAPASAVKGQIYFNNVDNLFYGFDGDSWINLGKVLNGNEIVTLINGSSSKLEDKNLSTVVNDAISKRHSHGNSSILNAMEQAFTTALKNKLDGIETGANNYTHPGNGSNPHGTTKGDVGLGNVENKTSATIRGELTKENVGAALGFMPKKILEGVESSRPIATGSMIIYISTDTKKIWLDSLSNTWLQIGGQDTISWGNVTGKPVTFTPPVASNSVLGGIKAGSNLSIDADGTLNANDNPSSYIIKQEKFIAAEGQSLFTLSKGKYRQGLGTLAVFLNGAKVANTMVDETSQTSFTLKTGLSAGDHLLAEYVELVNISPYPIHGSEHLPGGVDPIPLVTTSKDGLMSKESLSKLNGIAVGANNYTHPSTHAASIIVQDTNNRFVSDGEKSTWNGKAEGNHNHGLASLSEKSYNSLSDKPNLGSVASKDVGASSGQVPLIGSNGKLDPTIMPALAISDTFVVNSESAMLGLAAEIGDICVRTDLSKSFILKQSPASTVSNWQELLTPADKVSSVNGMTGSVTLNKSHVGLSNVDNIQQATKVEFNSHNGDAVKHITAAERTTWNERTEKYVTNIGNGTLTTIPVTHNLGTMDLSISIRETSSPYNIVMADVQLVDNNSLNVLFATAPSSNQYSIAVIG</sequence>
<name>A0A1M5XNB6_9CLOT</name>
<dbReference type="RefSeq" id="WP_072832193.1">
    <property type="nucleotide sequence ID" value="NZ_FQXP01000009.1"/>
</dbReference>
<dbReference type="EMBL" id="FQXP01000009">
    <property type="protein sequence ID" value="SHI01310.1"/>
    <property type="molecule type" value="Genomic_DNA"/>
</dbReference>
<evidence type="ECO:0000313" key="2">
    <source>
        <dbReference type="EMBL" id="SHI01310.1"/>
    </source>
</evidence>